<proteinExistence type="predicted"/>
<feature type="domain" description="C2" evidence="2">
    <location>
        <begin position="139"/>
        <end position="264"/>
    </location>
</feature>
<dbReference type="InterPro" id="IPR000008">
    <property type="entry name" value="C2_dom"/>
</dbReference>
<evidence type="ECO:0000313" key="4">
    <source>
        <dbReference type="Proteomes" id="UP001176940"/>
    </source>
</evidence>
<dbReference type="SUPFAM" id="SSF49562">
    <property type="entry name" value="C2 domain (Calcium/lipid-binding domain, CaLB)"/>
    <property type="match status" value="1"/>
</dbReference>
<protein>
    <recommendedName>
        <fullName evidence="2">C2 domain-containing protein</fullName>
    </recommendedName>
</protein>
<dbReference type="Gene3D" id="2.60.40.150">
    <property type="entry name" value="C2 domain"/>
    <property type="match status" value="1"/>
</dbReference>
<name>A0ABN9LGE2_9NEOB</name>
<dbReference type="InterPro" id="IPR035892">
    <property type="entry name" value="C2_domain_sf"/>
</dbReference>
<gene>
    <name evidence="3" type="ORF">RIMI_LOCUS7655527</name>
</gene>
<dbReference type="PANTHER" id="PTHR45716">
    <property type="entry name" value="BITESIZE, ISOFORM I"/>
    <property type="match status" value="1"/>
</dbReference>
<evidence type="ECO:0000259" key="2">
    <source>
        <dbReference type="PROSITE" id="PS50004"/>
    </source>
</evidence>
<feature type="transmembrane region" description="Helical" evidence="1">
    <location>
        <begin position="303"/>
        <end position="322"/>
    </location>
</feature>
<dbReference type="SMART" id="SM00239">
    <property type="entry name" value="C2"/>
    <property type="match status" value="1"/>
</dbReference>
<dbReference type="PROSITE" id="PS50004">
    <property type="entry name" value="C2"/>
    <property type="match status" value="1"/>
</dbReference>
<keyword evidence="1" id="KW-0812">Transmembrane</keyword>
<keyword evidence="4" id="KW-1185">Reference proteome</keyword>
<sequence>MPKRLFAHHLNVIASITYLGELGRPIKVGEEISKSQNDMTDKCYLSTDYGKSAERRKERRSHSDTAIHIASELEKSKSLHELIHKVRKEVQEIKNYPSQKSKETDDPNKTMFFGSLKRASMTSINSVGTDVGSVDNGSVTGEIELAISYNLKTCTLEISIKACKNLAHGEEKKKKCNPYVKTYLLPDKSPISKMKTSIKKNTVDPSFNECLKYTIERSQMEKRTLQISVWHAGRLKRKVFLGEVLIPLEFWDFDDNSTKSFTWYQLKAKDQELAVPQRNPCLMSSLFILHEGKQLRIMQDTFGVTKILTILLFFCFSVFHVVVSSVVVSAVVVSAVVVSAVVVIGVVFRVVDVRVFNLEM</sequence>
<dbReference type="CDD" id="cd08521">
    <property type="entry name" value="C2A_SLP"/>
    <property type="match status" value="1"/>
</dbReference>
<dbReference type="Proteomes" id="UP001176940">
    <property type="component" value="Unassembled WGS sequence"/>
</dbReference>
<dbReference type="PANTHER" id="PTHR45716:SF1">
    <property type="entry name" value="SYNAPTOTAGMIN-LIKE PROTEIN 3"/>
    <property type="match status" value="1"/>
</dbReference>
<reference evidence="3" key="1">
    <citation type="submission" date="2023-07" db="EMBL/GenBank/DDBJ databases">
        <authorList>
            <person name="Stuckert A."/>
        </authorList>
    </citation>
    <scope>NUCLEOTIDE SEQUENCE</scope>
</reference>
<dbReference type="Pfam" id="PF00168">
    <property type="entry name" value="C2"/>
    <property type="match status" value="1"/>
</dbReference>
<dbReference type="EMBL" id="CAUEEQ010014648">
    <property type="protein sequence ID" value="CAJ0938616.1"/>
    <property type="molecule type" value="Genomic_DNA"/>
</dbReference>
<feature type="transmembrane region" description="Helical" evidence="1">
    <location>
        <begin position="328"/>
        <end position="351"/>
    </location>
</feature>
<organism evidence="3 4">
    <name type="scientific">Ranitomeya imitator</name>
    <name type="common">mimic poison frog</name>
    <dbReference type="NCBI Taxonomy" id="111125"/>
    <lineage>
        <taxon>Eukaryota</taxon>
        <taxon>Metazoa</taxon>
        <taxon>Chordata</taxon>
        <taxon>Craniata</taxon>
        <taxon>Vertebrata</taxon>
        <taxon>Euteleostomi</taxon>
        <taxon>Amphibia</taxon>
        <taxon>Batrachia</taxon>
        <taxon>Anura</taxon>
        <taxon>Neobatrachia</taxon>
        <taxon>Hyloidea</taxon>
        <taxon>Dendrobatidae</taxon>
        <taxon>Dendrobatinae</taxon>
        <taxon>Ranitomeya</taxon>
    </lineage>
</organism>
<accession>A0ABN9LGE2</accession>
<keyword evidence="1" id="KW-1133">Transmembrane helix</keyword>
<evidence type="ECO:0000256" key="1">
    <source>
        <dbReference type="SAM" id="Phobius"/>
    </source>
</evidence>
<keyword evidence="1" id="KW-0472">Membrane</keyword>
<comment type="caution">
    <text evidence="3">The sequence shown here is derived from an EMBL/GenBank/DDBJ whole genome shotgun (WGS) entry which is preliminary data.</text>
</comment>
<evidence type="ECO:0000313" key="3">
    <source>
        <dbReference type="EMBL" id="CAJ0938616.1"/>
    </source>
</evidence>